<name>A0A1W1HFA4_9BACT</name>
<dbReference type="AlphaFoldDB" id="A0A1W1HFA4"/>
<reference evidence="2 3" key="1">
    <citation type="submission" date="2017-03" db="EMBL/GenBank/DDBJ databases">
        <authorList>
            <person name="Afonso C.L."/>
            <person name="Miller P.J."/>
            <person name="Scott M.A."/>
            <person name="Spackman E."/>
            <person name="Goraichik I."/>
            <person name="Dimitrov K.M."/>
            <person name="Suarez D.L."/>
            <person name="Swayne D.E."/>
        </authorList>
    </citation>
    <scope>NUCLEOTIDE SEQUENCE [LARGE SCALE GENOMIC DNA]</scope>
    <source>
        <strain evidence="2">PRJEB14757</strain>
    </source>
</reference>
<sequence length="317" mass="37055">MIMSLGKKIIVLATLVVLGMQCLSCVLEIGFLYRRIENGYLTKYKLSCMAIKRKIERSLLYGKKIERLNYERLLKGLIPDDISNLAFIDTEKKVLFSLNPLKIEKFLLRTGETIVQGKHGNEYAMAFPVMQRESFQGNMLVFLPDKEIKEKIMPIVKEVILKFLLVFLVLIAMLYWILHRFMERPFDNYIENLKDAIVKKDKKILKTAGVDMQCYFEAEGIIDTLKGDKWLELQGGKGDHIGQDERHMFVLVLQENYELFKKMKAVSNLKECVDKNLLDETILQKVEANINKYENIKDDYEFIVSIQQLWHQIIKSK</sequence>
<dbReference type="EMBL" id="FWEV01000201">
    <property type="protein sequence ID" value="SLM31169.1"/>
    <property type="molecule type" value="Genomic_DNA"/>
</dbReference>
<keyword evidence="1" id="KW-0472">Membrane</keyword>
<evidence type="ECO:0000313" key="2">
    <source>
        <dbReference type="EMBL" id="SLM31169.1"/>
    </source>
</evidence>
<evidence type="ECO:0000313" key="3">
    <source>
        <dbReference type="Proteomes" id="UP000191931"/>
    </source>
</evidence>
<dbReference type="RefSeq" id="WP_080799562.1">
    <property type="nucleotide sequence ID" value="NZ_LT828540.1"/>
</dbReference>
<gene>
    <name evidence="2" type="ORF">MTBBW1_280005</name>
</gene>
<keyword evidence="3" id="KW-1185">Reference proteome</keyword>
<organism evidence="2 3">
    <name type="scientific">Desulfamplus magnetovallimortis</name>
    <dbReference type="NCBI Taxonomy" id="1246637"/>
    <lineage>
        <taxon>Bacteria</taxon>
        <taxon>Pseudomonadati</taxon>
        <taxon>Thermodesulfobacteriota</taxon>
        <taxon>Desulfobacteria</taxon>
        <taxon>Desulfobacterales</taxon>
        <taxon>Desulfobacteraceae</taxon>
        <taxon>Desulfamplus</taxon>
    </lineage>
</organism>
<dbReference type="Proteomes" id="UP000191931">
    <property type="component" value="Unassembled WGS sequence"/>
</dbReference>
<keyword evidence="1" id="KW-0812">Transmembrane</keyword>
<feature type="transmembrane region" description="Helical" evidence="1">
    <location>
        <begin position="159"/>
        <end position="178"/>
    </location>
</feature>
<accession>A0A1W1HFA4</accession>
<keyword evidence="1" id="KW-1133">Transmembrane helix</keyword>
<proteinExistence type="predicted"/>
<protein>
    <submittedName>
        <fullName evidence="2">Uncharacterized protein</fullName>
    </submittedName>
</protein>
<evidence type="ECO:0000256" key="1">
    <source>
        <dbReference type="SAM" id="Phobius"/>
    </source>
</evidence>